<dbReference type="SMART" id="SM00465">
    <property type="entry name" value="GIYc"/>
    <property type="match status" value="1"/>
</dbReference>
<evidence type="ECO:0000259" key="1">
    <source>
        <dbReference type="SMART" id="SM00465"/>
    </source>
</evidence>
<dbReference type="SUPFAM" id="SSF64496">
    <property type="entry name" value="DNA-binding domain of intron-encoded endonucleases"/>
    <property type="match status" value="1"/>
</dbReference>
<dbReference type="CDD" id="cd10443">
    <property type="entry name" value="GIY-YIG_HE_Tlr8p_PBC-V_like"/>
    <property type="match status" value="1"/>
</dbReference>
<proteinExistence type="predicted"/>
<protein>
    <recommendedName>
        <fullName evidence="1">GIY-YIG domain-containing protein</fullName>
    </recommendedName>
</protein>
<sequence>MEAILLYGIIYQAVNRINGLSYIGLTKRCLNTRRVGHLYATFSKNSELYFHRAIRKYGADAFEWTEIDRADSLEELNRLESHHIKRLGTYGSNGYNLTLGGDGTSVVAMPRITRERMARSKGGRPFLVFDLSGNYVSSETIQNEFAVANDISVTNVGSVLHGRKNSIGGFILFFVAEFSFPALQTKLSRVRNVWEFDVHCVSSGELIGTWANQTHCADEIGIPRDGIGRCLTGRQKATQGYAFNYVA</sequence>
<dbReference type="Gene3D" id="3.40.1440.10">
    <property type="entry name" value="GIY-YIG endonuclease"/>
    <property type="match status" value="1"/>
</dbReference>
<organism evidence="2 3">
    <name type="scientific">Sporosarcina psychrophila</name>
    <name type="common">Bacillus psychrophilus</name>
    <dbReference type="NCBI Taxonomy" id="1476"/>
    <lineage>
        <taxon>Bacteria</taxon>
        <taxon>Bacillati</taxon>
        <taxon>Bacillota</taxon>
        <taxon>Bacilli</taxon>
        <taxon>Bacillales</taxon>
        <taxon>Caryophanaceae</taxon>
        <taxon>Sporosarcina</taxon>
    </lineage>
</organism>
<keyword evidence="3" id="KW-1185">Reference proteome</keyword>
<gene>
    <name evidence="2" type="ORF">ABIC55_003657</name>
</gene>
<feature type="domain" description="GIY-YIG" evidence="1">
    <location>
        <begin position="7"/>
        <end position="101"/>
    </location>
</feature>
<dbReference type="InterPro" id="IPR035901">
    <property type="entry name" value="GIY-YIG_endonuc_sf"/>
</dbReference>
<evidence type="ECO:0000313" key="2">
    <source>
        <dbReference type="EMBL" id="MET3658540.1"/>
    </source>
</evidence>
<dbReference type="Proteomes" id="UP001549104">
    <property type="component" value="Unassembled WGS sequence"/>
</dbReference>
<reference evidence="2 3" key="1">
    <citation type="submission" date="2024-06" db="EMBL/GenBank/DDBJ databases">
        <title>Sorghum-associated microbial communities from plants grown in Nebraska, USA.</title>
        <authorList>
            <person name="Schachtman D."/>
        </authorList>
    </citation>
    <scope>NUCLEOTIDE SEQUENCE [LARGE SCALE GENOMIC DNA]</scope>
    <source>
        <strain evidence="2 3">1288</strain>
    </source>
</reference>
<dbReference type="Gene3D" id="1.10.10.10">
    <property type="entry name" value="Winged helix-like DNA-binding domain superfamily/Winged helix DNA-binding domain"/>
    <property type="match status" value="2"/>
</dbReference>
<dbReference type="InterPro" id="IPR000305">
    <property type="entry name" value="GIY-YIG_endonuc"/>
</dbReference>
<dbReference type="RefSeq" id="WP_354314207.1">
    <property type="nucleotide sequence ID" value="NZ_JBEPME010000005.1"/>
</dbReference>
<dbReference type="EMBL" id="JBEPME010000005">
    <property type="protein sequence ID" value="MET3658540.1"/>
    <property type="molecule type" value="Genomic_DNA"/>
</dbReference>
<evidence type="ECO:0000313" key="3">
    <source>
        <dbReference type="Proteomes" id="UP001549104"/>
    </source>
</evidence>
<dbReference type="SUPFAM" id="SSF82771">
    <property type="entry name" value="GIY-YIG endonuclease"/>
    <property type="match status" value="1"/>
</dbReference>
<accession>A0ABV2KD21</accession>
<dbReference type="InterPro" id="IPR036388">
    <property type="entry name" value="WH-like_DNA-bd_sf"/>
</dbReference>
<name>A0ABV2KD21_SPOPS</name>
<comment type="caution">
    <text evidence="2">The sequence shown here is derived from an EMBL/GenBank/DDBJ whole genome shotgun (WGS) entry which is preliminary data.</text>
</comment>